<proteinExistence type="predicted"/>
<comment type="caution">
    <text evidence="2">The sequence shown here is derived from an EMBL/GenBank/DDBJ whole genome shotgun (WGS) entry which is preliminary data.</text>
</comment>
<name>A0A081PDE3_9SPHI</name>
<keyword evidence="1" id="KW-0812">Transmembrane</keyword>
<gene>
    <name evidence="2" type="ORF">N180_04810</name>
</gene>
<evidence type="ECO:0000256" key="1">
    <source>
        <dbReference type="SAM" id="Phobius"/>
    </source>
</evidence>
<dbReference type="EMBL" id="JNFF01000110">
    <property type="protein sequence ID" value="KEQ28716.1"/>
    <property type="molecule type" value="Genomic_DNA"/>
</dbReference>
<keyword evidence="1" id="KW-1133">Transmembrane helix</keyword>
<keyword evidence="3" id="KW-1185">Reference proteome</keyword>
<sequence length="73" mass="8296">MTLLKCPDCPAYNSRLAKICVGCNRPIAKIKKQEAEAKRRMYLMIAFGLAFILLYYARESGNLQLIIDSVMKP</sequence>
<organism evidence="2 3">
    <name type="scientific">Pedobacter antarcticus 4BY</name>
    <dbReference type="NCBI Taxonomy" id="1358423"/>
    <lineage>
        <taxon>Bacteria</taxon>
        <taxon>Pseudomonadati</taxon>
        <taxon>Bacteroidota</taxon>
        <taxon>Sphingobacteriia</taxon>
        <taxon>Sphingobacteriales</taxon>
        <taxon>Sphingobacteriaceae</taxon>
        <taxon>Pedobacter</taxon>
    </lineage>
</organism>
<keyword evidence="1" id="KW-0472">Membrane</keyword>
<accession>A0A081PDE3</accession>
<reference evidence="2 3" key="1">
    <citation type="journal article" date="1992" name="Int. J. Syst. Bacteriol.">
        <title>Sphingobacterium antarcticus sp. nov. a Psychrotrophic Bacterium from the Soils of Schirmacher Oasis, Antarctica.</title>
        <authorList>
            <person name="Shivaji S."/>
            <person name="Ray M.K."/>
            <person name="Rao N.S."/>
            <person name="Saiserr L."/>
            <person name="Jagannadham M.V."/>
            <person name="Kumar G.S."/>
            <person name="Reddy G."/>
            <person name="Bhargava P.M."/>
        </authorList>
    </citation>
    <scope>NUCLEOTIDE SEQUENCE [LARGE SCALE GENOMIC DNA]</scope>
    <source>
        <strain evidence="2 3">4BY</strain>
    </source>
</reference>
<protein>
    <submittedName>
        <fullName evidence="2">Uncharacterized protein</fullName>
    </submittedName>
</protein>
<evidence type="ECO:0000313" key="2">
    <source>
        <dbReference type="EMBL" id="KEQ28716.1"/>
    </source>
</evidence>
<dbReference type="AlphaFoldDB" id="A0A081PDE3"/>
<dbReference type="Proteomes" id="UP000028007">
    <property type="component" value="Unassembled WGS sequence"/>
</dbReference>
<feature type="transmembrane region" description="Helical" evidence="1">
    <location>
        <begin position="41"/>
        <end position="57"/>
    </location>
</feature>
<evidence type="ECO:0000313" key="3">
    <source>
        <dbReference type="Proteomes" id="UP000028007"/>
    </source>
</evidence>